<reference evidence="2 3" key="1">
    <citation type="submission" date="2019-07" db="EMBL/GenBank/DDBJ databases">
        <title>Gramella aestuarii sp. nov., isolated from a tidal flat, and emended description of Gramella echinicola.</title>
        <authorList>
            <person name="Liu L."/>
        </authorList>
    </citation>
    <scope>NUCLEOTIDE SEQUENCE [LARGE SCALE GENOMIC DNA]</scope>
    <source>
        <strain evidence="2 3">BS12</strain>
    </source>
</reference>
<evidence type="ECO:0000313" key="2">
    <source>
        <dbReference type="EMBL" id="MUP41062.1"/>
    </source>
</evidence>
<dbReference type="OrthoDB" id="597270at2"/>
<sequence>MISIIIATYNCVDSISETINSVINQNSNNWELIIIDDGSSDNTDILIKRTFSQNNIRYYYQDNKGVSAARNYGVEVASGEYIMFLDADDKLFDNAIKDFSDLINSENETGIVSGAYMYSGKRKIYPRVKGALTQFYTLNTLVGSFIVNRNLFINAGGYDTNLTFSENFELFIRLTKLCKENKISIKSGKFLTFEYNHNSEDQKELLREKKKIETYKYLFKKYKNYRVKDYDFPLRSAETVAMSYFRLGKKKKALKWQKRAIKEAPMNLKTYLKFLRYLACK</sequence>
<dbReference type="GO" id="GO:0016758">
    <property type="term" value="F:hexosyltransferase activity"/>
    <property type="evidence" value="ECO:0007669"/>
    <property type="project" value="UniProtKB-ARBA"/>
</dbReference>
<dbReference type="Pfam" id="PF00535">
    <property type="entry name" value="Glycos_transf_2"/>
    <property type="match status" value="1"/>
</dbReference>
<comment type="caution">
    <text evidence="2">The sequence shown here is derived from an EMBL/GenBank/DDBJ whole genome shotgun (WGS) entry which is preliminary data.</text>
</comment>
<evidence type="ECO:0000313" key="3">
    <source>
        <dbReference type="Proteomes" id="UP000460416"/>
    </source>
</evidence>
<evidence type="ECO:0000259" key="1">
    <source>
        <dbReference type="Pfam" id="PF00535"/>
    </source>
</evidence>
<feature type="domain" description="Glycosyltransferase 2-like" evidence="1">
    <location>
        <begin position="3"/>
        <end position="154"/>
    </location>
</feature>
<accession>A0A7M3SWT1</accession>
<dbReference type="SUPFAM" id="SSF53448">
    <property type="entry name" value="Nucleotide-diphospho-sugar transferases"/>
    <property type="match status" value="1"/>
</dbReference>
<dbReference type="Proteomes" id="UP000460416">
    <property type="component" value="Unassembled WGS sequence"/>
</dbReference>
<protein>
    <submittedName>
        <fullName evidence="2">Glycosyltransferase</fullName>
    </submittedName>
</protein>
<dbReference type="InterPro" id="IPR029044">
    <property type="entry name" value="Nucleotide-diphossugar_trans"/>
</dbReference>
<organism evidence="2 3">
    <name type="scientific">Christiangramia aestuarii</name>
    <dbReference type="NCBI Taxonomy" id="1028746"/>
    <lineage>
        <taxon>Bacteria</taxon>
        <taxon>Pseudomonadati</taxon>
        <taxon>Bacteroidota</taxon>
        <taxon>Flavobacteriia</taxon>
        <taxon>Flavobacteriales</taxon>
        <taxon>Flavobacteriaceae</taxon>
        <taxon>Christiangramia</taxon>
    </lineage>
</organism>
<dbReference type="InterPro" id="IPR001173">
    <property type="entry name" value="Glyco_trans_2-like"/>
</dbReference>
<dbReference type="PANTHER" id="PTHR22916">
    <property type="entry name" value="GLYCOSYLTRANSFERASE"/>
    <property type="match status" value="1"/>
</dbReference>
<gene>
    <name evidence="2" type="ORF">FLP08_00605</name>
</gene>
<keyword evidence="3" id="KW-1185">Reference proteome</keyword>
<name>A0A7M3SWT1_9FLAO</name>
<dbReference type="EMBL" id="VJVW01000001">
    <property type="protein sequence ID" value="MUP41062.1"/>
    <property type="molecule type" value="Genomic_DNA"/>
</dbReference>
<proteinExistence type="predicted"/>
<dbReference type="AlphaFoldDB" id="A0A7M3SWT1"/>
<keyword evidence="2" id="KW-0808">Transferase</keyword>
<dbReference type="Gene3D" id="3.90.550.10">
    <property type="entry name" value="Spore Coat Polysaccharide Biosynthesis Protein SpsA, Chain A"/>
    <property type="match status" value="1"/>
</dbReference>
<dbReference type="RefSeq" id="WP_156272984.1">
    <property type="nucleotide sequence ID" value="NZ_BAABGI010000002.1"/>
</dbReference>